<dbReference type="AlphaFoldDB" id="A0A1G6WRY0"/>
<keyword evidence="2" id="KW-0732">Signal</keyword>
<dbReference type="EMBL" id="FMZM01000010">
    <property type="protein sequence ID" value="SDD67785.1"/>
    <property type="molecule type" value="Genomic_DNA"/>
</dbReference>
<dbReference type="PROSITE" id="PS51257">
    <property type="entry name" value="PROKAR_LIPOPROTEIN"/>
    <property type="match status" value="1"/>
</dbReference>
<name>A0A1G6WRY0_9ACTN</name>
<evidence type="ECO:0000313" key="3">
    <source>
        <dbReference type="EMBL" id="SDD67785.1"/>
    </source>
</evidence>
<reference evidence="3 4" key="1">
    <citation type="submission" date="2016-10" db="EMBL/GenBank/DDBJ databases">
        <authorList>
            <person name="de Groot N.N."/>
        </authorList>
    </citation>
    <scope>NUCLEOTIDE SEQUENCE [LARGE SCALE GENOMIC DNA]</scope>
    <source>
        <strain evidence="3 4">CGMCC 4.6858</strain>
    </source>
</reference>
<feature type="signal peptide" evidence="2">
    <location>
        <begin position="1"/>
        <end position="25"/>
    </location>
</feature>
<evidence type="ECO:0008006" key="5">
    <source>
        <dbReference type="Google" id="ProtNLM"/>
    </source>
</evidence>
<dbReference type="STRING" id="1045774.SAMN05421872_11019"/>
<protein>
    <recommendedName>
        <fullName evidence="5">DUF4352 domain-containing protein</fullName>
    </recommendedName>
</protein>
<keyword evidence="4" id="KW-1185">Reference proteome</keyword>
<evidence type="ECO:0000313" key="4">
    <source>
        <dbReference type="Proteomes" id="UP000199034"/>
    </source>
</evidence>
<dbReference type="Proteomes" id="UP000199034">
    <property type="component" value="Unassembled WGS sequence"/>
</dbReference>
<evidence type="ECO:0000256" key="1">
    <source>
        <dbReference type="SAM" id="MobiDB-lite"/>
    </source>
</evidence>
<feature type="chain" id="PRO_5038901434" description="DUF4352 domain-containing protein" evidence="2">
    <location>
        <begin position="26"/>
        <end position="225"/>
    </location>
</feature>
<accession>A0A1G6WRY0</accession>
<proteinExistence type="predicted"/>
<gene>
    <name evidence="3" type="ORF">SAMN05421872_11019</name>
</gene>
<sequence length="225" mass="23782">MHNGRMLNRTSAALLAVLLGTTLLAGCSDDSDSGSGEKSSSASPSAAASYLPVPDGVELTAQGTSLAVGDTATVAWEPVQDTVGVLDIRVDRLEQTSFKRSFAGWKIDDTTLKTRPYFVRATITNTGETDLGGQRVPLYAVDGENRLVDYSGFGSSFKPCASTDFPEAFAPGTTAEFCLVYLVPDRGDLTAVSFRPTQEVNPITWTGELTKPAAASSTKVKKKSS</sequence>
<organism evidence="3 4">
    <name type="scientific">Nocardioides lianchengensis</name>
    <dbReference type="NCBI Taxonomy" id="1045774"/>
    <lineage>
        <taxon>Bacteria</taxon>
        <taxon>Bacillati</taxon>
        <taxon>Actinomycetota</taxon>
        <taxon>Actinomycetes</taxon>
        <taxon>Propionibacteriales</taxon>
        <taxon>Nocardioidaceae</taxon>
        <taxon>Nocardioides</taxon>
    </lineage>
</organism>
<evidence type="ECO:0000256" key="2">
    <source>
        <dbReference type="SAM" id="SignalP"/>
    </source>
</evidence>
<feature type="region of interest" description="Disordered" evidence="1">
    <location>
        <begin position="28"/>
        <end position="49"/>
    </location>
</feature>